<evidence type="ECO:0000313" key="2">
    <source>
        <dbReference type="EMBL" id="ADO68557.1"/>
    </source>
</evidence>
<organism evidence="3 5">
    <name type="scientific">Stigmatella aurantiaca (strain DW4/3-1)</name>
    <dbReference type="NCBI Taxonomy" id="378806"/>
    <lineage>
        <taxon>Bacteria</taxon>
        <taxon>Pseudomonadati</taxon>
        <taxon>Myxococcota</taxon>
        <taxon>Myxococcia</taxon>
        <taxon>Myxococcales</taxon>
        <taxon>Cystobacterineae</taxon>
        <taxon>Archangiaceae</taxon>
        <taxon>Stigmatella</taxon>
    </lineage>
</organism>
<reference evidence="2 4" key="2">
    <citation type="journal article" date="2011" name="Mol. Biol. Evol.">
        <title>Comparative genomic analysis of fruiting body formation in Myxococcales.</title>
        <authorList>
            <person name="Huntley S."/>
            <person name="Hamann N."/>
            <person name="Wegener-Feldbrugge S."/>
            <person name="Treuner-Lange A."/>
            <person name="Kube M."/>
            <person name="Reinhardt R."/>
            <person name="Klages S."/>
            <person name="Muller R."/>
            <person name="Ronning C.M."/>
            <person name="Nierman W.C."/>
            <person name="Sogaard-Andersen L."/>
        </authorList>
    </citation>
    <scope>NUCLEOTIDE SEQUENCE [LARGE SCALE GENOMIC DNA]</scope>
    <source>
        <strain evidence="2 4">DW4/3-1</strain>
    </source>
</reference>
<feature type="transmembrane region" description="Helical" evidence="1">
    <location>
        <begin position="12"/>
        <end position="30"/>
    </location>
</feature>
<proteinExistence type="predicted"/>
<keyword evidence="4" id="KW-1185">Reference proteome</keyword>
<protein>
    <recommendedName>
        <fullName evidence="6">DUF2892 domain-containing protein</fullName>
    </recommendedName>
</protein>
<name>Q096R7_STIAD</name>
<dbReference type="Proteomes" id="UP000001351">
    <property type="component" value="Chromosome"/>
</dbReference>
<feature type="transmembrane region" description="Helical" evidence="1">
    <location>
        <begin position="36"/>
        <end position="61"/>
    </location>
</feature>
<dbReference type="RefSeq" id="WP_002612750.1">
    <property type="nucleotide sequence ID" value="NC_014623.1"/>
</dbReference>
<dbReference type="HOGENOM" id="CLU_162624_0_0_7"/>
<gene>
    <name evidence="2" type="ordered locus">STAUR_0753</name>
    <name evidence="3" type="ORF">STIAU_0457</name>
</gene>
<dbReference type="AlphaFoldDB" id="Q096R7"/>
<sequence>MLLVGFMATRTGRWVRILTGAGMVLGGIAAGSPRGAVVALAGLAPLVSGALDVCLLAALSGHSVRGADIRRRLGLKDDEPLLRRALPRPSARAIMYLH</sequence>
<evidence type="ECO:0008006" key="6">
    <source>
        <dbReference type="Google" id="ProtNLM"/>
    </source>
</evidence>
<dbReference type="eggNOG" id="ENOG5032I4E">
    <property type="taxonomic scope" value="Bacteria"/>
</dbReference>
<evidence type="ECO:0000313" key="5">
    <source>
        <dbReference type="Proteomes" id="UP000032702"/>
    </source>
</evidence>
<evidence type="ECO:0000313" key="4">
    <source>
        <dbReference type="Proteomes" id="UP000001351"/>
    </source>
</evidence>
<dbReference type="OrthoDB" id="5519953at2"/>
<keyword evidence="1" id="KW-0812">Transmembrane</keyword>
<accession>Q096R7</accession>
<dbReference type="Proteomes" id="UP000032702">
    <property type="component" value="Unassembled WGS sequence"/>
</dbReference>
<evidence type="ECO:0000256" key="1">
    <source>
        <dbReference type="SAM" id="Phobius"/>
    </source>
</evidence>
<dbReference type="EMBL" id="AAMD01000028">
    <property type="protein sequence ID" value="EAU67730.1"/>
    <property type="molecule type" value="Genomic_DNA"/>
</dbReference>
<dbReference type="EMBL" id="CP002271">
    <property type="protein sequence ID" value="ADO68557.1"/>
    <property type="molecule type" value="Genomic_DNA"/>
</dbReference>
<evidence type="ECO:0000313" key="3">
    <source>
        <dbReference type="EMBL" id="EAU67730.1"/>
    </source>
</evidence>
<keyword evidence="1" id="KW-1133">Transmembrane helix</keyword>
<reference evidence="3 5" key="1">
    <citation type="submission" date="2006-04" db="EMBL/GenBank/DDBJ databases">
        <authorList>
            <person name="Nierman W.C."/>
        </authorList>
    </citation>
    <scope>NUCLEOTIDE SEQUENCE [LARGE SCALE GENOMIC DNA]</scope>
    <source>
        <strain evidence="3 5">DW4/3-1</strain>
    </source>
</reference>
<keyword evidence="1" id="KW-0472">Membrane</keyword>
<dbReference type="KEGG" id="sur:STAUR_0753"/>